<protein>
    <submittedName>
        <fullName evidence="1">Uncharacterized protein</fullName>
    </submittedName>
</protein>
<evidence type="ECO:0000313" key="2">
    <source>
        <dbReference type="Proteomes" id="UP000324705"/>
    </source>
</evidence>
<accession>A0A9R1P9T3</accession>
<dbReference type="Gramene" id="TRITD2Av1G294340.1">
    <property type="protein sequence ID" value="TRITD2Av1G294340.1"/>
    <property type="gene ID" value="TRITD2Av1G294340"/>
</dbReference>
<organism evidence="1 2">
    <name type="scientific">Triticum turgidum subsp. durum</name>
    <name type="common">Durum wheat</name>
    <name type="synonym">Triticum durum</name>
    <dbReference type="NCBI Taxonomy" id="4567"/>
    <lineage>
        <taxon>Eukaryota</taxon>
        <taxon>Viridiplantae</taxon>
        <taxon>Streptophyta</taxon>
        <taxon>Embryophyta</taxon>
        <taxon>Tracheophyta</taxon>
        <taxon>Spermatophyta</taxon>
        <taxon>Magnoliopsida</taxon>
        <taxon>Liliopsida</taxon>
        <taxon>Poales</taxon>
        <taxon>Poaceae</taxon>
        <taxon>BOP clade</taxon>
        <taxon>Pooideae</taxon>
        <taxon>Triticodae</taxon>
        <taxon>Triticeae</taxon>
        <taxon>Triticinae</taxon>
        <taxon>Triticum</taxon>
    </lineage>
</organism>
<dbReference type="AlphaFoldDB" id="A0A9R1P9T3"/>
<dbReference type="Proteomes" id="UP000324705">
    <property type="component" value="Chromosome 2A"/>
</dbReference>
<keyword evidence="2" id="KW-1185">Reference proteome</keyword>
<reference evidence="1 2" key="1">
    <citation type="submission" date="2017-09" db="EMBL/GenBank/DDBJ databases">
        <authorList>
            <consortium name="International Durum Wheat Genome Sequencing Consortium (IDWGSC)"/>
            <person name="Milanesi L."/>
        </authorList>
    </citation>
    <scope>NUCLEOTIDE SEQUENCE [LARGE SCALE GENOMIC DNA]</scope>
    <source>
        <strain evidence="2">cv. Svevo</strain>
    </source>
</reference>
<gene>
    <name evidence="1" type="ORF">TRITD_2Av1G294340</name>
</gene>
<proteinExistence type="predicted"/>
<name>A0A9R1P9T3_TRITD</name>
<sequence length="120" mass="13206">MGMGGIPACHIHQPEAFKCCTEQVIDSHTDLNTILLKQYDGGLQFDALLKFMLKSQEAGALPEEFVGADVVGCGRRRWPTVAGRRRCNSGLAAPTYDCSVRLNGDIEESLNGDVEERHRD</sequence>
<evidence type="ECO:0000313" key="1">
    <source>
        <dbReference type="EMBL" id="VAH39459.1"/>
    </source>
</evidence>
<dbReference type="EMBL" id="LT934113">
    <property type="protein sequence ID" value="VAH39459.1"/>
    <property type="molecule type" value="Genomic_DNA"/>
</dbReference>